<dbReference type="HAMAP" id="MF_00178">
    <property type="entry name" value="Lumazine_synth"/>
    <property type="match status" value="1"/>
</dbReference>
<dbReference type="UniPathway" id="UPA00275">
    <property type="reaction ID" value="UER00404"/>
</dbReference>
<proteinExistence type="inferred from homology"/>
<comment type="catalytic activity">
    <reaction evidence="6 7">
        <text>(2S)-2-hydroxy-3-oxobutyl phosphate + 5-amino-6-(D-ribitylamino)uracil = 6,7-dimethyl-8-(1-D-ribityl)lumazine + phosphate + 2 H2O + H(+)</text>
        <dbReference type="Rhea" id="RHEA:26152"/>
        <dbReference type="ChEBI" id="CHEBI:15377"/>
        <dbReference type="ChEBI" id="CHEBI:15378"/>
        <dbReference type="ChEBI" id="CHEBI:15934"/>
        <dbReference type="ChEBI" id="CHEBI:43474"/>
        <dbReference type="ChEBI" id="CHEBI:58201"/>
        <dbReference type="ChEBI" id="CHEBI:58830"/>
        <dbReference type="EC" id="2.5.1.78"/>
    </reaction>
</comment>
<dbReference type="GO" id="GO:0005829">
    <property type="term" value="C:cytosol"/>
    <property type="evidence" value="ECO:0007669"/>
    <property type="project" value="TreeGrafter"/>
</dbReference>
<evidence type="ECO:0000256" key="2">
    <source>
        <dbReference type="ARBA" id="ARBA00007424"/>
    </source>
</evidence>
<comment type="function">
    <text evidence="7">Catalyzes the formation of 6,7-dimethyl-8-ribityllumazine by condensation of 5-amino-6-(D-ribitylamino)uracil with 3,4-dihydroxy-2-butanone 4-phosphate. This is the penultimate step in the biosynthesis of riboflavin.</text>
</comment>
<comment type="caution">
    <text evidence="8">The sequence shown here is derived from an EMBL/GenBank/DDBJ whole genome shotgun (WGS) entry which is preliminary data.</text>
</comment>
<dbReference type="GO" id="GO:0000906">
    <property type="term" value="F:6,7-dimethyl-8-ribityllumazine synthase activity"/>
    <property type="evidence" value="ECO:0007669"/>
    <property type="project" value="UniProtKB-UniRule"/>
</dbReference>
<dbReference type="AlphaFoldDB" id="A0A3D0KFZ5"/>
<dbReference type="EC" id="2.5.1.78" evidence="3 7"/>
<dbReference type="SUPFAM" id="SSF52121">
    <property type="entry name" value="Lumazine synthase"/>
    <property type="match status" value="1"/>
</dbReference>
<dbReference type="InterPro" id="IPR002180">
    <property type="entry name" value="LS/RS"/>
</dbReference>
<feature type="binding site" evidence="7">
    <location>
        <position position="25"/>
    </location>
    <ligand>
        <name>5-amino-6-(D-ribitylamino)uracil</name>
        <dbReference type="ChEBI" id="CHEBI:15934"/>
    </ligand>
</feature>
<protein>
    <recommendedName>
        <fullName evidence="3 7">6,7-dimethyl-8-ribityllumazine synthase</fullName>
        <shortName evidence="7">DMRL synthase</shortName>
        <shortName evidence="7">LS</shortName>
        <shortName evidence="7">Lumazine synthase</shortName>
        <ecNumber evidence="3 7">2.5.1.78</ecNumber>
    </recommendedName>
</protein>
<dbReference type="GO" id="GO:0009349">
    <property type="term" value="C:riboflavin synthase complex"/>
    <property type="evidence" value="ECO:0007669"/>
    <property type="project" value="InterPro"/>
</dbReference>
<name>A0A3D0KFZ5_9GAMM</name>
<comment type="pathway">
    <text evidence="1 7">Cofactor biosynthesis; riboflavin biosynthesis; riboflavin from 2-hydroxy-3-oxobutyl phosphate and 5-amino-6-(D-ribitylamino)uracil: step 1/2.</text>
</comment>
<dbReference type="NCBIfam" id="NF009084">
    <property type="entry name" value="PRK12419.1"/>
    <property type="match status" value="1"/>
</dbReference>
<gene>
    <name evidence="7" type="primary">ribH</name>
    <name evidence="8" type="ORF">DEO68_09530</name>
</gene>
<feature type="active site" description="Proton donor" evidence="7">
    <location>
        <position position="91"/>
    </location>
</feature>
<dbReference type="PANTHER" id="PTHR21058:SF0">
    <property type="entry name" value="6,7-DIMETHYL-8-RIBITYLLUMAZINE SYNTHASE"/>
    <property type="match status" value="1"/>
</dbReference>
<dbReference type="InterPro" id="IPR036467">
    <property type="entry name" value="LS/RS_sf"/>
</dbReference>
<feature type="binding site" evidence="7">
    <location>
        <position position="130"/>
    </location>
    <ligand>
        <name>(2S)-2-hydroxy-3-oxobutyl phosphate</name>
        <dbReference type="ChEBI" id="CHEBI:58830"/>
    </ligand>
</feature>
<dbReference type="EMBL" id="DOTR01000046">
    <property type="protein sequence ID" value="HCA02406.1"/>
    <property type="molecule type" value="Genomic_DNA"/>
</dbReference>
<comment type="caution">
    <text evidence="7">Lacks conserved residue(s) required for the propagation of feature annotation.</text>
</comment>
<evidence type="ECO:0000313" key="8">
    <source>
        <dbReference type="EMBL" id="HCA02406.1"/>
    </source>
</evidence>
<dbReference type="PANTHER" id="PTHR21058">
    <property type="entry name" value="6,7-DIMETHYL-8-RIBITYLLUMAZINE SYNTHASE DMRL SYNTHASE LUMAZINE SYNTHASE"/>
    <property type="match status" value="1"/>
</dbReference>
<comment type="subunit">
    <text evidence="7">Forms an icosahedral capsid composed of 60 subunits, arranged as a dodecamer of pentamers.</text>
</comment>
<evidence type="ECO:0000256" key="6">
    <source>
        <dbReference type="ARBA" id="ARBA00048785"/>
    </source>
</evidence>
<evidence type="ECO:0000256" key="3">
    <source>
        <dbReference type="ARBA" id="ARBA00012664"/>
    </source>
</evidence>
<keyword evidence="4 7" id="KW-0686">Riboflavin biosynthesis</keyword>
<evidence type="ECO:0000256" key="7">
    <source>
        <dbReference type="HAMAP-Rule" id="MF_00178"/>
    </source>
</evidence>
<dbReference type="InterPro" id="IPR034964">
    <property type="entry name" value="LS"/>
</dbReference>
<organism evidence="8">
    <name type="scientific">Halomonas campaniensis</name>
    <dbReference type="NCBI Taxonomy" id="213554"/>
    <lineage>
        <taxon>Bacteria</taxon>
        <taxon>Pseudomonadati</taxon>
        <taxon>Pseudomonadota</taxon>
        <taxon>Gammaproteobacteria</taxon>
        <taxon>Oceanospirillales</taxon>
        <taxon>Halomonadaceae</taxon>
        <taxon>Halomonas</taxon>
    </lineage>
</organism>
<accession>A0A3D0KFZ5</accession>
<feature type="binding site" evidence="7">
    <location>
        <begin position="83"/>
        <end position="85"/>
    </location>
    <ligand>
        <name>5-amino-6-(D-ribitylamino)uracil</name>
        <dbReference type="ChEBI" id="CHEBI:15934"/>
    </ligand>
</feature>
<keyword evidence="5 7" id="KW-0808">Transferase</keyword>
<evidence type="ECO:0000256" key="5">
    <source>
        <dbReference type="ARBA" id="ARBA00022679"/>
    </source>
</evidence>
<dbReference type="Gene3D" id="3.40.50.960">
    <property type="entry name" value="Lumazine/riboflavin synthase"/>
    <property type="match status" value="1"/>
</dbReference>
<evidence type="ECO:0000256" key="1">
    <source>
        <dbReference type="ARBA" id="ARBA00004917"/>
    </source>
</evidence>
<reference evidence="8" key="1">
    <citation type="journal article" date="2018" name="Nat. Biotechnol.">
        <title>A standardized bacterial taxonomy based on genome phylogeny substantially revises the tree of life.</title>
        <authorList>
            <person name="Parks D.H."/>
            <person name="Chuvochina M."/>
            <person name="Waite D.W."/>
            <person name="Rinke C."/>
            <person name="Skarshewski A."/>
            <person name="Chaumeil P.A."/>
            <person name="Hugenholtz P."/>
        </authorList>
    </citation>
    <scope>NUCLEOTIDE SEQUENCE [LARGE SCALE GENOMIC DNA]</scope>
    <source>
        <strain evidence="8">UBA11284</strain>
    </source>
</reference>
<evidence type="ECO:0000256" key="4">
    <source>
        <dbReference type="ARBA" id="ARBA00022619"/>
    </source>
</evidence>
<dbReference type="Pfam" id="PF00885">
    <property type="entry name" value="DMRL_synthase"/>
    <property type="match status" value="1"/>
</dbReference>
<comment type="similarity">
    <text evidence="2 7">Belongs to the DMRL synthase family.</text>
</comment>
<dbReference type="GO" id="GO:0009231">
    <property type="term" value="P:riboflavin biosynthetic process"/>
    <property type="evidence" value="ECO:0007669"/>
    <property type="project" value="UniProtKB-UniRule"/>
</dbReference>
<sequence length="166" mass="18559">MNQTFPLTLSTHTTAQRIAFIQGHWHHDIVEKAYEAFITEVERCGLNAEQVDIFTVSGAYEIPLQAKVLAESGRYGAIVGAGFVVDGGIYRHDFVAHAVIDGLMRVQLDTQVPIISVVLTPHHFHEHSTHHDFYTQHFVTKGKEAAQACLNTMENLHRARKLSESA</sequence>
<feature type="binding site" evidence="7">
    <location>
        <begin position="59"/>
        <end position="61"/>
    </location>
    <ligand>
        <name>5-amino-6-(D-ribitylamino)uracil</name>
        <dbReference type="ChEBI" id="CHEBI:15934"/>
    </ligand>
</feature>
<feature type="binding site" evidence="7">
    <location>
        <position position="116"/>
    </location>
    <ligand>
        <name>5-amino-6-(D-ribitylamino)uracil</name>
        <dbReference type="ChEBI" id="CHEBI:15934"/>
    </ligand>
</feature>